<dbReference type="AlphaFoldDB" id="A0A8B8NNU4"/>
<protein>
    <submittedName>
        <fullName evidence="4">Disease resistance protein L6-like</fullName>
    </submittedName>
</protein>
<feature type="domain" description="Disease resistance protein Roq1-like winged-helix" evidence="2">
    <location>
        <begin position="8"/>
        <end position="78"/>
    </location>
</feature>
<dbReference type="SUPFAM" id="SSF46785">
    <property type="entry name" value="Winged helix' DNA-binding domain"/>
    <property type="match status" value="1"/>
</dbReference>
<dbReference type="GeneID" id="115736206"/>
<dbReference type="InterPro" id="IPR044974">
    <property type="entry name" value="Disease_R_plants"/>
</dbReference>
<evidence type="ECO:0000259" key="2">
    <source>
        <dbReference type="Pfam" id="PF23282"/>
    </source>
</evidence>
<evidence type="ECO:0000313" key="4">
    <source>
        <dbReference type="RefSeq" id="XP_030523638.1"/>
    </source>
</evidence>
<evidence type="ECO:0000313" key="3">
    <source>
        <dbReference type="Proteomes" id="UP000827889"/>
    </source>
</evidence>
<proteinExistence type="predicted"/>
<dbReference type="Pfam" id="PF23282">
    <property type="entry name" value="WHD_ROQ1"/>
    <property type="match status" value="1"/>
</dbReference>
<keyword evidence="1" id="KW-0677">Repeat</keyword>
<dbReference type="OrthoDB" id="1647544at2759"/>
<evidence type="ECO:0000256" key="1">
    <source>
        <dbReference type="ARBA" id="ARBA00022737"/>
    </source>
</evidence>
<dbReference type="GO" id="GO:0006952">
    <property type="term" value="P:defense response"/>
    <property type="evidence" value="ECO:0007669"/>
    <property type="project" value="InterPro"/>
</dbReference>
<gene>
    <name evidence="4" type="primary">LOC115736206</name>
</gene>
<dbReference type="InterPro" id="IPR036390">
    <property type="entry name" value="WH_DNA-bd_sf"/>
</dbReference>
<sequence>MISYEQLEDKHQEVFLDIACFFISAEGTYPVIMWKDCGYFPTIAIRVLSQRSLIKIRDGNRFWMHNQVRDFGRYIVLQVYSRKFCGLWISEDALKLLEGKKRNEDAEALSLTSDGCNHSIASEELAALPNLRFLRVKGIDLFGNVENLLFESKMVFLGNYA</sequence>
<name>A0A8B8NNU4_9MYRT</name>
<dbReference type="KEGG" id="rarg:115736206"/>
<reference evidence="4" key="1">
    <citation type="submission" date="2025-08" db="UniProtKB">
        <authorList>
            <consortium name="RefSeq"/>
        </authorList>
    </citation>
    <scope>IDENTIFICATION</scope>
    <source>
        <tissue evidence="4">Leaf</tissue>
    </source>
</reference>
<dbReference type="RefSeq" id="XP_030523638.1">
    <property type="nucleotide sequence ID" value="XM_030667778.2"/>
</dbReference>
<keyword evidence="3" id="KW-1185">Reference proteome</keyword>
<dbReference type="PANTHER" id="PTHR11017:SF570">
    <property type="entry name" value="DISEASE RESISTANCE PROTEIN (TIR-NBS CLASS)-RELATED"/>
    <property type="match status" value="1"/>
</dbReference>
<organism evidence="3 4">
    <name type="scientific">Rhodamnia argentea</name>
    <dbReference type="NCBI Taxonomy" id="178133"/>
    <lineage>
        <taxon>Eukaryota</taxon>
        <taxon>Viridiplantae</taxon>
        <taxon>Streptophyta</taxon>
        <taxon>Embryophyta</taxon>
        <taxon>Tracheophyta</taxon>
        <taxon>Spermatophyta</taxon>
        <taxon>Magnoliopsida</taxon>
        <taxon>eudicotyledons</taxon>
        <taxon>Gunneridae</taxon>
        <taxon>Pentapetalae</taxon>
        <taxon>rosids</taxon>
        <taxon>malvids</taxon>
        <taxon>Myrtales</taxon>
        <taxon>Myrtaceae</taxon>
        <taxon>Myrtoideae</taxon>
        <taxon>Myrteae</taxon>
        <taxon>Australasian group</taxon>
        <taxon>Rhodamnia</taxon>
    </lineage>
</organism>
<dbReference type="PANTHER" id="PTHR11017">
    <property type="entry name" value="LEUCINE-RICH REPEAT-CONTAINING PROTEIN"/>
    <property type="match status" value="1"/>
</dbReference>
<dbReference type="Proteomes" id="UP000827889">
    <property type="component" value="Chromosome 4"/>
</dbReference>
<accession>A0A8B8NNU4</accession>
<dbReference type="InterPro" id="IPR058192">
    <property type="entry name" value="WHD_ROQ1-like"/>
</dbReference>